<organism evidence="9 10">
    <name type="scientific">Nocardioides baekrokdamisoli</name>
    <dbReference type="NCBI Taxonomy" id="1804624"/>
    <lineage>
        <taxon>Bacteria</taxon>
        <taxon>Bacillati</taxon>
        <taxon>Actinomycetota</taxon>
        <taxon>Actinomycetes</taxon>
        <taxon>Propionibacteriales</taxon>
        <taxon>Nocardioidaceae</taxon>
        <taxon>Nocardioides</taxon>
    </lineage>
</organism>
<feature type="transmembrane region" description="Helical" evidence="7">
    <location>
        <begin position="7"/>
        <end position="30"/>
    </location>
</feature>
<keyword evidence="5 7" id="KW-1133">Transmembrane helix</keyword>
<gene>
    <name evidence="9" type="ORF">Back2_06060</name>
</gene>
<dbReference type="AlphaFoldDB" id="A0A3G9J019"/>
<evidence type="ECO:0000256" key="2">
    <source>
        <dbReference type="ARBA" id="ARBA00022448"/>
    </source>
</evidence>
<dbReference type="Pfam" id="PF00528">
    <property type="entry name" value="BPD_transp_1"/>
    <property type="match status" value="1"/>
</dbReference>
<evidence type="ECO:0000313" key="10">
    <source>
        <dbReference type="Proteomes" id="UP000271573"/>
    </source>
</evidence>
<evidence type="ECO:0000256" key="7">
    <source>
        <dbReference type="RuleBase" id="RU363032"/>
    </source>
</evidence>
<dbReference type="InterPro" id="IPR035906">
    <property type="entry name" value="MetI-like_sf"/>
</dbReference>
<evidence type="ECO:0000256" key="6">
    <source>
        <dbReference type="ARBA" id="ARBA00023136"/>
    </source>
</evidence>
<dbReference type="CDD" id="cd06261">
    <property type="entry name" value="TM_PBP2"/>
    <property type="match status" value="1"/>
</dbReference>
<protein>
    <submittedName>
        <fullName evidence="9">Peptide ABC transporter permease</fullName>
    </submittedName>
</protein>
<dbReference type="GO" id="GO:0005886">
    <property type="term" value="C:plasma membrane"/>
    <property type="evidence" value="ECO:0007669"/>
    <property type="project" value="UniProtKB-SubCell"/>
</dbReference>
<dbReference type="SUPFAM" id="SSF161098">
    <property type="entry name" value="MetI-like"/>
    <property type="match status" value="1"/>
</dbReference>
<dbReference type="GO" id="GO:0055085">
    <property type="term" value="P:transmembrane transport"/>
    <property type="evidence" value="ECO:0007669"/>
    <property type="project" value="InterPro"/>
</dbReference>
<dbReference type="InterPro" id="IPR000515">
    <property type="entry name" value="MetI-like"/>
</dbReference>
<dbReference type="Proteomes" id="UP000271573">
    <property type="component" value="Chromosome"/>
</dbReference>
<keyword evidence="4 7" id="KW-0812">Transmembrane</keyword>
<evidence type="ECO:0000313" key="9">
    <source>
        <dbReference type="EMBL" id="BBH16319.1"/>
    </source>
</evidence>
<keyword evidence="2 7" id="KW-0813">Transport</keyword>
<dbReference type="PANTHER" id="PTHR43163">
    <property type="entry name" value="DIPEPTIDE TRANSPORT SYSTEM PERMEASE PROTEIN DPPB-RELATED"/>
    <property type="match status" value="1"/>
</dbReference>
<feature type="transmembrane region" description="Helical" evidence="7">
    <location>
        <begin position="295"/>
        <end position="321"/>
    </location>
</feature>
<evidence type="ECO:0000259" key="8">
    <source>
        <dbReference type="PROSITE" id="PS50928"/>
    </source>
</evidence>
<feature type="transmembrane region" description="Helical" evidence="7">
    <location>
        <begin position="195"/>
        <end position="213"/>
    </location>
</feature>
<feature type="transmembrane region" description="Helical" evidence="7">
    <location>
        <begin position="134"/>
        <end position="156"/>
    </location>
</feature>
<reference evidence="9 10" key="1">
    <citation type="submission" date="2018-11" db="EMBL/GenBank/DDBJ databases">
        <title>Complete genome sequence of Nocardioides baekrokdamisoli strain KCTC 39748.</title>
        <authorList>
            <person name="Kang S.W."/>
            <person name="Lee K.C."/>
            <person name="Kim K.K."/>
            <person name="Kim J.S."/>
            <person name="Kim D.S."/>
            <person name="Ko S.H."/>
            <person name="Yang S.H."/>
            <person name="Shin Y.K."/>
            <person name="Lee J.S."/>
        </authorList>
    </citation>
    <scope>NUCLEOTIDE SEQUENCE [LARGE SCALE GENOMIC DNA]</scope>
    <source>
        <strain evidence="9 10">KCTC 39748</strain>
    </source>
</reference>
<sequence length="328" mass="36245">MIRYIFVRALTGILVLFLVTVTTFLLFFAAPTDVGRTMAGKMATPDMIALINHRLGLDKPLWYQYGHFIWRALHGDLGYDYYHGQSVVSIIKADAPVSFSIAIGAAIIWLILGVGSGIISAIRPRTITDRVLNVMALVFYSMPSLVLGSLFLYFLYYKLTVAHHPWFPAAGYAPWLGAPGPTSSDHGLFQWGRHLFLPWMTLALITAAAYTRFTRGSMLEVLSEDYIRTARAKGIPERRVITRHALRSALTPVVTQFGIDLATLAGGTIVTEKIYGMPGLGNESVNAINNQDLPVIVGILVLVSVFVVVANFLVDLLYAVLDPRVRLY</sequence>
<dbReference type="Pfam" id="PF19300">
    <property type="entry name" value="BPD_transp_1_N"/>
    <property type="match status" value="1"/>
</dbReference>
<keyword evidence="3" id="KW-1003">Cell membrane</keyword>
<dbReference type="EMBL" id="AP019307">
    <property type="protein sequence ID" value="BBH16319.1"/>
    <property type="molecule type" value="Genomic_DNA"/>
</dbReference>
<dbReference type="KEGG" id="nbe:Back2_06060"/>
<dbReference type="PANTHER" id="PTHR43163:SF6">
    <property type="entry name" value="DIPEPTIDE TRANSPORT SYSTEM PERMEASE PROTEIN DPPB-RELATED"/>
    <property type="match status" value="1"/>
</dbReference>
<evidence type="ECO:0000256" key="1">
    <source>
        <dbReference type="ARBA" id="ARBA00004651"/>
    </source>
</evidence>
<name>A0A3G9J019_9ACTN</name>
<feature type="transmembrane region" description="Helical" evidence="7">
    <location>
        <begin position="99"/>
        <end position="122"/>
    </location>
</feature>
<accession>A0A3G9J019</accession>
<keyword evidence="10" id="KW-1185">Reference proteome</keyword>
<evidence type="ECO:0000256" key="3">
    <source>
        <dbReference type="ARBA" id="ARBA00022475"/>
    </source>
</evidence>
<comment type="similarity">
    <text evidence="7">Belongs to the binding-protein-dependent transport system permease family.</text>
</comment>
<dbReference type="PROSITE" id="PS50928">
    <property type="entry name" value="ABC_TM1"/>
    <property type="match status" value="1"/>
</dbReference>
<dbReference type="OrthoDB" id="147688at2"/>
<keyword evidence="6 7" id="KW-0472">Membrane</keyword>
<evidence type="ECO:0000256" key="4">
    <source>
        <dbReference type="ARBA" id="ARBA00022692"/>
    </source>
</evidence>
<comment type="subcellular location">
    <subcellularLocation>
        <location evidence="1 7">Cell membrane</location>
        <topology evidence="1 7">Multi-pass membrane protein</topology>
    </subcellularLocation>
</comment>
<feature type="domain" description="ABC transmembrane type-1" evidence="8">
    <location>
        <begin position="95"/>
        <end position="318"/>
    </location>
</feature>
<evidence type="ECO:0000256" key="5">
    <source>
        <dbReference type="ARBA" id="ARBA00022989"/>
    </source>
</evidence>
<dbReference type="Gene3D" id="1.10.3720.10">
    <property type="entry name" value="MetI-like"/>
    <property type="match status" value="1"/>
</dbReference>
<dbReference type="RefSeq" id="WP_125566640.1">
    <property type="nucleotide sequence ID" value="NZ_AP019307.1"/>
</dbReference>
<proteinExistence type="inferred from homology"/>
<dbReference type="InterPro" id="IPR045621">
    <property type="entry name" value="BPD_transp_1_N"/>
</dbReference>